<reference evidence="1 2" key="1">
    <citation type="journal article" date="2022" name="Genome Biol. Evol.">
        <title>The Spruce Budworm Genome: Reconstructing the Evolutionary History of Antifreeze Proteins.</title>
        <authorList>
            <person name="Beliveau C."/>
            <person name="Gagne P."/>
            <person name="Picq S."/>
            <person name="Vernygora O."/>
            <person name="Keeling C.I."/>
            <person name="Pinkney K."/>
            <person name="Doucet D."/>
            <person name="Wen F."/>
            <person name="Johnston J.S."/>
            <person name="Maaroufi H."/>
            <person name="Boyle B."/>
            <person name="Laroche J."/>
            <person name="Dewar K."/>
            <person name="Juretic N."/>
            <person name="Blackburn G."/>
            <person name="Nisole A."/>
            <person name="Brunet B."/>
            <person name="Brandao M."/>
            <person name="Lumley L."/>
            <person name="Duan J."/>
            <person name="Quan G."/>
            <person name="Lucarotti C.J."/>
            <person name="Roe A.D."/>
            <person name="Sperling F.A.H."/>
            <person name="Levesque R.C."/>
            <person name="Cusson M."/>
        </authorList>
    </citation>
    <scope>NUCLEOTIDE SEQUENCE [LARGE SCALE GENOMIC DNA]</scope>
    <source>
        <strain evidence="1">Glfc:IPQL:Cfum</strain>
    </source>
</reference>
<protein>
    <submittedName>
        <fullName evidence="1">Uncharacterized protein</fullName>
    </submittedName>
</protein>
<proteinExistence type="predicted"/>
<evidence type="ECO:0000313" key="2">
    <source>
        <dbReference type="Proteomes" id="UP001064048"/>
    </source>
</evidence>
<dbReference type="Proteomes" id="UP001064048">
    <property type="component" value="Chromosome 24"/>
</dbReference>
<sequence>MSVLRKRFCIFGCDSLVVHGANLHRFPNPEKRPDLFAAWVSAAGDYLKEKDPKKVFKNKRICDHHFNPTTKTTGGRLIWSAIPTINLHRVQQSIATVVEADHSYCGPRREYFQSRPLADITNTPGPSSADNAVEFSIPSGSSSTTCFTSSDKHHSRTRKVKFDAEIFGHLGRYDGDCTIRNIYRCDFVIDDNDDDDNNGGGDVDDDDAGDGDD</sequence>
<comment type="caution">
    <text evidence="1">The sequence shown here is derived from an EMBL/GenBank/DDBJ whole genome shotgun (WGS) entry which is preliminary data.</text>
</comment>
<evidence type="ECO:0000313" key="1">
    <source>
        <dbReference type="EMBL" id="KAI8432595.1"/>
    </source>
</evidence>
<keyword evidence="2" id="KW-1185">Reference proteome</keyword>
<name>A0ACC0K8K7_CHOFU</name>
<dbReference type="EMBL" id="CM046124">
    <property type="protein sequence ID" value="KAI8432595.1"/>
    <property type="molecule type" value="Genomic_DNA"/>
</dbReference>
<gene>
    <name evidence="1" type="ORF">MSG28_013582</name>
</gene>
<organism evidence="1 2">
    <name type="scientific">Choristoneura fumiferana</name>
    <name type="common">Spruce budworm moth</name>
    <name type="synonym">Archips fumiferana</name>
    <dbReference type="NCBI Taxonomy" id="7141"/>
    <lineage>
        <taxon>Eukaryota</taxon>
        <taxon>Metazoa</taxon>
        <taxon>Ecdysozoa</taxon>
        <taxon>Arthropoda</taxon>
        <taxon>Hexapoda</taxon>
        <taxon>Insecta</taxon>
        <taxon>Pterygota</taxon>
        <taxon>Neoptera</taxon>
        <taxon>Endopterygota</taxon>
        <taxon>Lepidoptera</taxon>
        <taxon>Glossata</taxon>
        <taxon>Ditrysia</taxon>
        <taxon>Tortricoidea</taxon>
        <taxon>Tortricidae</taxon>
        <taxon>Tortricinae</taxon>
        <taxon>Choristoneura</taxon>
    </lineage>
</organism>
<accession>A0ACC0K8K7</accession>